<dbReference type="SUPFAM" id="SSF82171">
    <property type="entry name" value="DPP6 N-terminal domain-like"/>
    <property type="match status" value="1"/>
</dbReference>
<dbReference type="Proteomes" id="UP001295423">
    <property type="component" value="Unassembled WGS sequence"/>
</dbReference>
<organism evidence="1 2">
    <name type="scientific">Cylindrotheca closterium</name>
    <dbReference type="NCBI Taxonomy" id="2856"/>
    <lineage>
        <taxon>Eukaryota</taxon>
        <taxon>Sar</taxon>
        <taxon>Stramenopiles</taxon>
        <taxon>Ochrophyta</taxon>
        <taxon>Bacillariophyta</taxon>
        <taxon>Bacillariophyceae</taxon>
        <taxon>Bacillariophycidae</taxon>
        <taxon>Bacillariales</taxon>
        <taxon>Bacillariaceae</taxon>
        <taxon>Cylindrotheca</taxon>
    </lineage>
</organism>
<evidence type="ECO:0000313" key="2">
    <source>
        <dbReference type="Proteomes" id="UP001295423"/>
    </source>
</evidence>
<reference evidence="1" key="1">
    <citation type="submission" date="2023-08" db="EMBL/GenBank/DDBJ databases">
        <authorList>
            <person name="Audoor S."/>
            <person name="Bilcke G."/>
        </authorList>
    </citation>
    <scope>NUCLEOTIDE SEQUENCE</scope>
</reference>
<gene>
    <name evidence="1" type="ORF">CYCCA115_LOCUS11564</name>
</gene>
<keyword evidence="2" id="KW-1185">Reference proteome</keyword>
<evidence type="ECO:0000313" key="1">
    <source>
        <dbReference type="EMBL" id="CAJ1948333.1"/>
    </source>
</evidence>
<dbReference type="EMBL" id="CAKOGP040001747">
    <property type="protein sequence ID" value="CAJ1948333.1"/>
    <property type="molecule type" value="Genomic_DNA"/>
</dbReference>
<protein>
    <recommendedName>
        <fullName evidence="3">F-box domain-containing protein</fullName>
    </recommendedName>
</protein>
<accession>A0AAD2FPQ8</accession>
<dbReference type="InterPro" id="IPR015943">
    <property type="entry name" value="WD40/YVTN_repeat-like_dom_sf"/>
</dbReference>
<dbReference type="AlphaFoldDB" id="A0AAD2FPQ8"/>
<proteinExistence type="predicted"/>
<sequence length="362" mass="40476">MSIPIDLLCGDIASYLDRKSINSLQLASKDIHDILKRTACFPWPDSVRFFNQAYSKCIMFAPNGKWLVYADMNGIITIWERHKGKFADEQSSLDWISLLTISASSTWLACANTIDDKVAIYHLPTATWHESVKCQSNMNSMVFVHDILCVTTKTGIGILDVNNATPSSGDEVLGDCGASPSAFRLLHEGTFKFMTPVHWVEPILAAADMDHQVHLWVLDKNRTDGHRILCHADSIDATHRYVVSMSAIGDGGVPNGNLAVAGWCYATKTSFIDLWSCTESALIRRIPIDHKIHVSSLVMVSKTSWVIADGAIDQVRVWRNFRHYARCQANPTRMAFTLYKSTIAWIGRGSTLWLRDLDTLVD</sequence>
<comment type="caution">
    <text evidence="1">The sequence shown here is derived from an EMBL/GenBank/DDBJ whole genome shotgun (WGS) entry which is preliminary data.</text>
</comment>
<name>A0AAD2FPQ8_9STRA</name>
<evidence type="ECO:0008006" key="3">
    <source>
        <dbReference type="Google" id="ProtNLM"/>
    </source>
</evidence>
<dbReference type="Gene3D" id="2.130.10.10">
    <property type="entry name" value="YVTN repeat-like/Quinoprotein amine dehydrogenase"/>
    <property type="match status" value="1"/>
</dbReference>